<feature type="binding site" evidence="11">
    <location>
        <position position="315"/>
    </location>
    <ligand>
        <name>Zn(2+)</name>
        <dbReference type="ChEBI" id="CHEBI:29105"/>
        <note>catalytic</note>
    </ligand>
</feature>
<dbReference type="GO" id="GO:0006508">
    <property type="term" value="P:proteolysis"/>
    <property type="evidence" value="ECO:0007669"/>
    <property type="project" value="UniProtKB-KW"/>
</dbReference>
<comment type="caution">
    <text evidence="13">The sequence shown here is derived from an EMBL/GenBank/DDBJ whole genome shotgun (WGS) entry which is preliminary data.</text>
</comment>
<dbReference type="InterPro" id="IPR015211">
    <property type="entry name" value="Peptidase_M1_C"/>
</dbReference>
<reference evidence="13 14" key="1">
    <citation type="submission" date="2017-11" db="EMBL/GenBank/DDBJ databases">
        <title>De novo assembly and phasing of dikaryotic genomes from two isolates of Puccinia coronata f. sp. avenae, the causal agent of oat crown rust.</title>
        <authorList>
            <person name="Miller M.E."/>
            <person name="Zhang Y."/>
            <person name="Omidvar V."/>
            <person name="Sperschneider J."/>
            <person name="Schwessinger B."/>
            <person name="Raley C."/>
            <person name="Palmer J.M."/>
            <person name="Garnica D."/>
            <person name="Upadhyaya N."/>
            <person name="Rathjen J."/>
            <person name="Taylor J.M."/>
            <person name="Park R.F."/>
            <person name="Dodds P.N."/>
            <person name="Hirsch C.D."/>
            <person name="Kianian S.F."/>
            <person name="Figueroa M."/>
        </authorList>
    </citation>
    <scope>NUCLEOTIDE SEQUENCE [LARGE SCALE GENOMIC DNA]</scope>
    <source>
        <strain evidence="13">12SD80</strain>
    </source>
</reference>
<dbReference type="Gene3D" id="3.30.2010.30">
    <property type="match status" value="1"/>
</dbReference>
<feature type="binding site" evidence="11">
    <location>
        <position position="311"/>
    </location>
    <ligand>
        <name>Zn(2+)</name>
        <dbReference type="ChEBI" id="CHEBI:29105"/>
        <note>catalytic</note>
    </ligand>
</feature>
<dbReference type="Gene3D" id="1.10.390.10">
    <property type="entry name" value="Neutral Protease Domain 2"/>
    <property type="match status" value="1"/>
</dbReference>
<dbReference type="InterPro" id="IPR038502">
    <property type="entry name" value="M1_LTA-4_hydro/amino_C_sf"/>
</dbReference>
<feature type="binding site" evidence="11">
    <location>
        <position position="334"/>
    </location>
    <ligand>
        <name>Zn(2+)</name>
        <dbReference type="ChEBI" id="CHEBI:29105"/>
        <note>catalytic</note>
    </ligand>
</feature>
<evidence type="ECO:0000313" key="13">
    <source>
        <dbReference type="EMBL" id="PLW43254.1"/>
    </source>
</evidence>
<name>A0A2N5UZU7_9BASI</name>
<evidence type="ECO:0000256" key="3">
    <source>
        <dbReference type="ARBA" id="ARBA00022490"/>
    </source>
</evidence>
<keyword evidence="5 11" id="KW-0479">Metal-binding</keyword>
<dbReference type="Gene3D" id="1.25.40.320">
    <property type="entry name" value="Peptidase M1, leukotriene A4 hydrolase/aminopeptidase C-terminal domain"/>
    <property type="match status" value="1"/>
</dbReference>
<evidence type="ECO:0000256" key="4">
    <source>
        <dbReference type="ARBA" id="ARBA00022670"/>
    </source>
</evidence>
<dbReference type="InterPro" id="IPR016024">
    <property type="entry name" value="ARM-type_fold"/>
</dbReference>
<dbReference type="FunFam" id="1.10.390.10:FF:000003">
    <property type="entry name" value="Leukotriene A(4) hydrolase"/>
    <property type="match status" value="1"/>
</dbReference>
<evidence type="ECO:0000313" key="14">
    <source>
        <dbReference type="Proteomes" id="UP000235392"/>
    </source>
</evidence>
<evidence type="ECO:0000259" key="12">
    <source>
        <dbReference type="SMART" id="SM01263"/>
    </source>
</evidence>
<dbReference type="SUPFAM" id="SSF63737">
    <property type="entry name" value="Leukotriene A4 hydrolase N-terminal domain"/>
    <property type="match status" value="1"/>
</dbReference>
<dbReference type="GO" id="GO:0004301">
    <property type="term" value="F:epoxide hydrolase activity"/>
    <property type="evidence" value="ECO:0007669"/>
    <property type="project" value="TreeGrafter"/>
</dbReference>
<dbReference type="GO" id="GO:0005829">
    <property type="term" value="C:cytosol"/>
    <property type="evidence" value="ECO:0007669"/>
    <property type="project" value="TreeGrafter"/>
</dbReference>
<dbReference type="SMART" id="SM01263">
    <property type="entry name" value="Leuk-A4-hydro_C"/>
    <property type="match status" value="1"/>
</dbReference>
<dbReference type="AlphaFoldDB" id="A0A2N5UZU7"/>
<dbReference type="InterPro" id="IPR049980">
    <property type="entry name" value="LTA4H_cat"/>
</dbReference>
<keyword evidence="3" id="KW-0963">Cytoplasm</keyword>
<dbReference type="FunFam" id="1.25.40.320:FF:000001">
    <property type="entry name" value="Leukotriene A(4) hydrolase"/>
    <property type="match status" value="1"/>
</dbReference>
<dbReference type="InterPro" id="IPR045357">
    <property type="entry name" value="Aminopeptidase_N-like_N"/>
</dbReference>
<accession>A0A2N5UZU7</accession>
<dbReference type="Pfam" id="PF17900">
    <property type="entry name" value="Peptidase_M1_N"/>
    <property type="match status" value="1"/>
</dbReference>
<evidence type="ECO:0000256" key="6">
    <source>
        <dbReference type="ARBA" id="ARBA00022801"/>
    </source>
</evidence>
<comment type="cofactor">
    <cofactor evidence="11">
        <name>Zn(2+)</name>
        <dbReference type="ChEBI" id="CHEBI:29105"/>
    </cofactor>
    <text evidence="11">Binds 1 zinc ion per subunit.</text>
</comment>
<gene>
    <name evidence="13" type="ORF">PCASD_07008</name>
</gene>
<keyword evidence="7 11" id="KW-0862">Zinc</keyword>
<protein>
    <recommendedName>
        <fullName evidence="12">Peptidase M1 leukotriene A4 hydrolase/aminopeptidase C-terminal domain-containing protein</fullName>
    </recommendedName>
</protein>
<evidence type="ECO:0000256" key="10">
    <source>
        <dbReference type="PIRSR" id="PIRSR634015-2"/>
    </source>
</evidence>
<evidence type="ECO:0000256" key="5">
    <source>
        <dbReference type="ARBA" id="ARBA00022723"/>
    </source>
</evidence>
<feature type="binding site" evidence="10">
    <location>
        <begin position="282"/>
        <end position="287"/>
    </location>
    <ligand>
        <name>a peptide</name>
        <dbReference type="ChEBI" id="CHEBI:60466"/>
    </ligand>
</feature>
<feature type="active site" description="Proton acceptor" evidence="9">
    <location>
        <position position="312"/>
    </location>
</feature>
<evidence type="ECO:0000256" key="1">
    <source>
        <dbReference type="ARBA" id="ARBA00004496"/>
    </source>
</evidence>
<dbReference type="PANTHER" id="PTHR45726:SF3">
    <property type="entry name" value="LEUKOTRIENE A-4 HYDROLASE"/>
    <property type="match status" value="1"/>
</dbReference>
<dbReference type="FunFam" id="3.30.2010.30:FF:000001">
    <property type="entry name" value="Leukotriene A(4) hydrolase"/>
    <property type="match status" value="1"/>
</dbReference>
<dbReference type="Pfam" id="PF09127">
    <property type="entry name" value="Leuk-A4-hydro_C"/>
    <property type="match status" value="1"/>
</dbReference>
<dbReference type="EMBL" id="PGCI01000070">
    <property type="protein sequence ID" value="PLW43254.1"/>
    <property type="molecule type" value="Genomic_DNA"/>
</dbReference>
<feature type="active site" description="Proton donor" evidence="9">
    <location>
        <position position="400"/>
    </location>
</feature>
<dbReference type="GO" id="GO:0008270">
    <property type="term" value="F:zinc ion binding"/>
    <property type="evidence" value="ECO:0007669"/>
    <property type="project" value="InterPro"/>
</dbReference>
<feature type="domain" description="Peptidase M1 leukotriene A4 hydrolase/aminopeptidase C-terminal" evidence="12">
    <location>
        <begin position="484"/>
        <end position="625"/>
    </location>
</feature>
<dbReference type="InterPro" id="IPR042097">
    <property type="entry name" value="Aminopeptidase_N-like_N_sf"/>
</dbReference>
<organism evidence="13 14">
    <name type="scientific">Puccinia coronata f. sp. avenae</name>
    <dbReference type="NCBI Taxonomy" id="200324"/>
    <lineage>
        <taxon>Eukaryota</taxon>
        <taxon>Fungi</taxon>
        <taxon>Dikarya</taxon>
        <taxon>Basidiomycota</taxon>
        <taxon>Pucciniomycotina</taxon>
        <taxon>Pucciniomycetes</taxon>
        <taxon>Pucciniales</taxon>
        <taxon>Pucciniaceae</taxon>
        <taxon>Puccinia</taxon>
    </lineage>
</organism>
<feature type="binding site" evidence="10">
    <location>
        <begin position="146"/>
        <end position="148"/>
    </location>
    <ligand>
        <name>a peptide</name>
        <dbReference type="ChEBI" id="CHEBI:60466"/>
    </ligand>
</feature>
<dbReference type="SUPFAM" id="SSF55486">
    <property type="entry name" value="Metalloproteases ('zincins'), catalytic domain"/>
    <property type="match status" value="1"/>
</dbReference>
<dbReference type="InterPro" id="IPR014782">
    <property type="entry name" value="Peptidase_M1_dom"/>
</dbReference>
<dbReference type="Pfam" id="PF01433">
    <property type="entry name" value="Peptidase_M1"/>
    <property type="match status" value="1"/>
</dbReference>
<evidence type="ECO:0000256" key="9">
    <source>
        <dbReference type="PIRSR" id="PIRSR634015-1"/>
    </source>
</evidence>
<comment type="subcellular location">
    <subcellularLocation>
        <location evidence="1">Cytoplasm</location>
    </subcellularLocation>
</comment>
<feature type="binding site" evidence="10">
    <location>
        <begin position="583"/>
        <end position="585"/>
    </location>
    <ligand>
        <name>a peptide</name>
        <dbReference type="ChEBI" id="CHEBI:60466"/>
    </ligand>
</feature>
<dbReference type="Gene3D" id="2.60.40.1730">
    <property type="entry name" value="tricorn interacting facor f3 domain"/>
    <property type="match status" value="1"/>
</dbReference>
<comment type="similarity">
    <text evidence="2">Belongs to the peptidase M1 family.</text>
</comment>
<proteinExistence type="inferred from homology"/>
<keyword evidence="8" id="KW-0482">Metalloprotease</keyword>
<dbReference type="InterPro" id="IPR001930">
    <property type="entry name" value="Peptidase_M1"/>
</dbReference>
<dbReference type="PRINTS" id="PR00756">
    <property type="entry name" value="ALADIPTASE"/>
</dbReference>
<sequence length="631" mass="71593">MTTQYYYSPPQDSASQSNYRSISILHAHLDWDIHWDLKTISGSVSHTLQAHENGISHVVLDTSFLEIKQVTILDPKAAHSEPLKIHLGQRHPVLGSALTITLPQALARGQQVTLKIEYSTTTNCTALGWLEPSQTASGNHPFLYSQCQAIHARSLLPVQDTPSVKLTYTAIAHSYLPVLFSGRRSATKSNPDSTIDKDSVKDWVFEQPVKIPSYLIAIAAGELVYREMGHRTGVWADPATIDMAYEEFASSTERFVAAAEKIVGVDYDWGTYDVLVLPPSFPYGGMENSNLTFLTPSLLTGDKSLVDVVAHEISHSWFGNNVGCANWGSFWLNEGWTTYLERLILREIHGDAERSFSYIIGRKALGDALQEFKEQPRFQQLEIQYDFGEDPDLAFSSVPYDKGANFLLYLEGVVGGLKVFLPYASDYVKTFKGKSLDTVMWKNHLFKYFDDQPEVISQLKTVDWEAWLHGHGLELPVQPKYDTSLADDAHALAKKWNMARKDTSVKFSPKDIKGFSSNQIVVFLEKLDEEVDRFEKSMVELMEKNYRFNGTNNQEIRLRWYSISLKSGCFCPDAATWVSNKGRMKFARPVYRALFKVEPELAKKTFRENMEFYHPICRALLSDCHFFYMIG</sequence>
<keyword evidence="6" id="KW-0378">Hydrolase</keyword>
<dbReference type="Proteomes" id="UP000235392">
    <property type="component" value="Unassembled WGS sequence"/>
</dbReference>
<evidence type="ECO:0000256" key="8">
    <source>
        <dbReference type="ARBA" id="ARBA00023049"/>
    </source>
</evidence>
<dbReference type="GO" id="GO:0070006">
    <property type="term" value="F:metalloaminopeptidase activity"/>
    <property type="evidence" value="ECO:0007669"/>
    <property type="project" value="UniProtKB-ARBA"/>
</dbReference>
<dbReference type="CDD" id="cd09599">
    <property type="entry name" value="M1_LTA4H"/>
    <property type="match status" value="1"/>
</dbReference>
<keyword evidence="4" id="KW-0645">Protease</keyword>
<dbReference type="InterPro" id="IPR027268">
    <property type="entry name" value="Peptidase_M4/M1_CTD_sf"/>
</dbReference>
<dbReference type="SUPFAM" id="SSF48371">
    <property type="entry name" value="ARM repeat"/>
    <property type="match status" value="1"/>
</dbReference>
<evidence type="ECO:0000256" key="2">
    <source>
        <dbReference type="ARBA" id="ARBA00010136"/>
    </source>
</evidence>
<dbReference type="FunFam" id="2.60.40.1730:FF:000004">
    <property type="entry name" value="Leukotriene A(4) hydrolase"/>
    <property type="match status" value="1"/>
</dbReference>
<evidence type="ECO:0000256" key="11">
    <source>
        <dbReference type="PIRSR" id="PIRSR634015-3"/>
    </source>
</evidence>
<dbReference type="InterPro" id="IPR034015">
    <property type="entry name" value="M1_LTA4H"/>
</dbReference>
<evidence type="ECO:0000256" key="7">
    <source>
        <dbReference type="ARBA" id="ARBA00022833"/>
    </source>
</evidence>
<dbReference type="PANTHER" id="PTHR45726">
    <property type="entry name" value="LEUKOTRIENE A-4 HYDROLASE"/>
    <property type="match status" value="1"/>
</dbReference>